<feature type="domain" description="Rv2175c C-terminal" evidence="1">
    <location>
        <begin position="66"/>
        <end position="121"/>
    </location>
</feature>
<organism evidence="3 4">
    <name type="scientific">Tenggerimyces flavus</name>
    <dbReference type="NCBI Taxonomy" id="1708749"/>
    <lineage>
        <taxon>Bacteria</taxon>
        <taxon>Bacillati</taxon>
        <taxon>Actinomycetota</taxon>
        <taxon>Actinomycetes</taxon>
        <taxon>Propionibacteriales</taxon>
        <taxon>Nocardioidaceae</taxon>
        <taxon>Tenggerimyces</taxon>
    </lineage>
</organism>
<keyword evidence="3" id="KW-0238">DNA-binding</keyword>
<dbReference type="Proteomes" id="UP001595699">
    <property type="component" value="Unassembled WGS sequence"/>
</dbReference>
<dbReference type="Pfam" id="PF21531">
    <property type="entry name" value="Rv2175c_wHTH"/>
    <property type="match status" value="1"/>
</dbReference>
<reference evidence="4" key="1">
    <citation type="journal article" date="2019" name="Int. J. Syst. Evol. Microbiol.">
        <title>The Global Catalogue of Microorganisms (GCM) 10K type strain sequencing project: providing services to taxonomists for standard genome sequencing and annotation.</title>
        <authorList>
            <consortium name="The Broad Institute Genomics Platform"/>
            <consortium name="The Broad Institute Genome Sequencing Center for Infectious Disease"/>
            <person name="Wu L."/>
            <person name="Ma J."/>
        </authorList>
    </citation>
    <scope>NUCLEOTIDE SEQUENCE [LARGE SCALE GENOMIC DNA]</scope>
    <source>
        <strain evidence="4">CGMCC 4.7241</strain>
    </source>
</reference>
<accession>A0ABV7Y722</accession>
<sequence length="122" mass="13312">MTENNVATLETLVPGWLTAPEVAERLGLSVTQVKTMIRERELVALPYGERGVAHVPAAFLVGNEVVKGLAGTLTLLNDAGYTVEESVRWLFTETDLLGSTPIAALVENRRKQVHREAQVLGF</sequence>
<evidence type="ECO:0000259" key="2">
    <source>
        <dbReference type="Pfam" id="PF21531"/>
    </source>
</evidence>
<dbReference type="GO" id="GO:0003677">
    <property type="term" value="F:DNA binding"/>
    <property type="evidence" value="ECO:0007669"/>
    <property type="project" value="UniProtKB-KW"/>
</dbReference>
<evidence type="ECO:0000313" key="4">
    <source>
        <dbReference type="Proteomes" id="UP001595699"/>
    </source>
</evidence>
<evidence type="ECO:0000313" key="3">
    <source>
        <dbReference type="EMBL" id="MFC3759819.1"/>
    </source>
</evidence>
<dbReference type="EMBL" id="JBHRZH010000004">
    <property type="protein sequence ID" value="MFC3759819.1"/>
    <property type="molecule type" value="Genomic_DNA"/>
</dbReference>
<proteinExistence type="predicted"/>
<dbReference type="InterPro" id="IPR048576">
    <property type="entry name" value="Rv2175c_wHTH"/>
</dbReference>
<feature type="domain" description="DNA-binding protein Rv2175c wHTH" evidence="2">
    <location>
        <begin position="16"/>
        <end position="60"/>
    </location>
</feature>
<evidence type="ECO:0000259" key="1">
    <source>
        <dbReference type="Pfam" id="PF18367"/>
    </source>
</evidence>
<keyword evidence="4" id="KW-1185">Reference proteome</keyword>
<name>A0ABV7Y722_9ACTN</name>
<comment type="caution">
    <text evidence="3">The sequence shown here is derived from an EMBL/GenBank/DDBJ whole genome shotgun (WGS) entry which is preliminary data.</text>
</comment>
<protein>
    <submittedName>
        <fullName evidence="3">Rv2175c family DNA-binding protein</fullName>
    </submittedName>
</protein>
<dbReference type="InterPro" id="IPR041098">
    <property type="entry name" value="Rv2175c_C"/>
</dbReference>
<dbReference type="RefSeq" id="WP_307782556.1">
    <property type="nucleotide sequence ID" value="NZ_JAFBCM010000001.1"/>
</dbReference>
<dbReference type="Pfam" id="PF18367">
    <property type="entry name" value="Rv2175c_C"/>
    <property type="match status" value="1"/>
</dbReference>
<gene>
    <name evidence="3" type="ORF">ACFOUW_03150</name>
</gene>